<feature type="chain" id="PRO_5039894763" evidence="1">
    <location>
        <begin position="20"/>
        <end position="303"/>
    </location>
</feature>
<gene>
    <name evidence="2" type="ORF">KIPB_004666</name>
</gene>
<protein>
    <submittedName>
        <fullName evidence="2">Uncharacterized protein</fullName>
    </submittedName>
</protein>
<evidence type="ECO:0000313" key="2">
    <source>
        <dbReference type="EMBL" id="GIQ83360.1"/>
    </source>
</evidence>
<organism evidence="2 3">
    <name type="scientific">Kipferlia bialata</name>
    <dbReference type="NCBI Taxonomy" id="797122"/>
    <lineage>
        <taxon>Eukaryota</taxon>
        <taxon>Metamonada</taxon>
        <taxon>Carpediemonas-like organisms</taxon>
        <taxon>Kipferlia</taxon>
    </lineage>
</organism>
<accession>A0A9K3CVV2</accession>
<keyword evidence="3" id="KW-1185">Reference proteome</keyword>
<evidence type="ECO:0000256" key="1">
    <source>
        <dbReference type="SAM" id="SignalP"/>
    </source>
</evidence>
<dbReference type="EMBL" id="BDIP01001018">
    <property type="protein sequence ID" value="GIQ83360.1"/>
    <property type="molecule type" value="Genomic_DNA"/>
</dbReference>
<dbReference type="AlphaFoldDB" id="A0A9K3CVV2"/>
<sequence>MGLPFWLLAIVFFTVAVCCSEDGQVDVAASPASSKSWYSNQDLDISLYGVNKVYPGVVPFRVDLNSSFYELISGEASSLQVGVQCGTSAPVYRRTFSCRSLRYFWWARSWWSTMTLGTQHIGEDTENTCRLVARMNYSHYRHHGHCYGRGYNHYLCSLWGGWLCQGCGCGAGYWWPVKGSNVYYSDLAYQISSGFIQLEEPGQDFYSSPIQASIASPSYLVYSPTVVLAPYRRCRRSYYGYWYYDQDGYSMTYNSSSGMYSGTLPSSVTDGVATVKAYHRGRGGQEEGEQRGHIQARCSLHTS</sequence>
<dbReference type="Proteomes" id="UP000265618">
    <property type="component" value="Unassembled WGS sequence"/>
</dbReference>
<proteinExistence type="predicted"/>
<name>A0A9K3CVV2_9EUKA</name>
<feature type="signal peptide" evidence="1">
    <location>
        <begin position="1"/>
        <end position="19"/>
    </location>
</feature>
<evidence type="ECO:0000313" key="3">
    <source>
        <dbReference type="Proteomes" id="UP000265618"/>
    </source>
</evidence>
<reference evidence="2 3" key="1">
    <citation type="journal article" date="2018" name="PLoS ONE">
        <title>The draft genome of Kipferlia bialata reveals reductive genome evolution in fornicate parasites.</title>
        <authorList>
            <person name="Tanifuji G."/>
            <person name="Takabayashi S."/>
            <person name="Kume K."/>
            <person name="Takagi M."/>
            <person name="Nakayama T."/>
            <person name="Kamikawa R."/>
            <person name="Inagaki Y."/>
            <person name="Hashimoto T."/>
        </authorList>
    </citation>
    <scope>NUCLEOTIDE SEQUENCE [LARGE SCALE GENOMIC DNA]</scope>
    <source>
        <strain evidence="2">NY0173</strain>
    </source>
</reference>
<comment type="caution">
    <text evidence="2">The sequence shown here is derived from an EMBL/GenBank/DDBJ whole genome shotgun (WGS) entry which is preliminary data.</text>
</comment>
<keyword evidence="1" id="KW-0732">Signal</keyword>